<accession>A0A8D2F6H0</accession>
<reference evidence="2" key="3">
    <citation type="submission" date="2025-09" db="UniProtKB">
        <authorList>
            <consortium name="Ensembl"/>
        </authorList>
    </citation>
    <scope>IDENTIFICATION</scope>
</reference>
<reference evidence="2" key="1">
    <citation type="submission" date="2018-05" db="EMBL/GenBank/DDBJ databases">
        <title>Whole genome of Theropithecus gelada.</title>
        <authorList>
            <person name="Chiou K.L."/>
            <person name="Snyder-Mackler N."/>
        </authorList>
    </citation>
    <scope>NUCLEOTIDE SEQUENCE [LARGE SCALE GENOMIC DNA]</scope>
</reference>
<feature type="region of interest" description="Disordered" evidence="1">
    <location>
        <begin position="1"/>
        <end position="41"/>
    </location>
</feature>
<dbReference type="Ensembl" id="ENSTGET00000017996.1">
    <property type="protein sequence ID" value="ENSTGEP00000015019.1"/>
    <property type="gene ID" value="ENSTGEG00000012202.1"/>
</dbReference>
<reference evidence="2" key="2">
    <citation type="submission" date="2025-08" db="UniProtKB">
        <authorList>
            <consortium name="Ensembl"/>
        </authorList>
    </citation>
    <scope>IDENTIFICATION</scope>
</reference>
<name>A0A8D2F6H0_THEGE</name>
<evidence type="ECO:0000256" key="1">
    <source>
        <dbReference type="SAM" id="MobiDB-lite"/>
    </source>
</evidence>
<feature type="region of interest" description="Disordered" evidence="1">
    <location>
        <begin position="131"/>
        <end position="161"/>
    </location>
</feature>
<evidence type="ECO:0000313" key="3">
    <source>
        <dbReference type="Proteomes" id="UP000694411"/>
    </source>
</evidence>
<protein>
    <submittedName>
        <fullName evidence="2">Uncharacterized protein</fullName>
    </submittedName>
</protein>
<evidence type="ECO:0000313" key="2">
    <source>
        <dbReference type="Ensembl" id="ENSTGEP00000015019.1"/>
    </source>
</evidence>
<feature type="region of interest" description="Disordered" evidence="1">
    <location>
        <begin position="53"/>
        <end position="90"/>
    </location>
</feature>
<sequence>MSVFLSAKPEQGSSAARPVQASHGRKTCKGDRQAPPGPPAWFQWPIWSASPPWAPRSSTPCPGGTVREDTYPVGTQGVPSPAPAQGSPQGSWRFLEWNSMPRLPMDLDVGGPWFPHYDFEQSCWVRVPSESVLDSPGTVGQGQLGKPVRTLTPGPAQAHQD</sequence>
<dbReference type="Proteomes" id="UP000694411">
    <property type="component" value="Chromosome 16"/>
</dbReference>
<keyword evidence="3" id="KW-1185">Reference proteome</keyword>
<dbReference type="AlphaFoldDB" id="A0A8D2F6H0"/>
<proteinExistence type="predicted"/>
<organism evidence="2 3">
    <name type="scientific">Theropithecus gelada</name>
    <name type="common">Gelada baboon</name>
    <dbReference type="NCBI Taxonomy" id="9565"/>
    <lineage>
        <taxon>Eukaryota</taxon>
        <taxon>Metazoa</taxon>
        <taxon>Chordata</taxon>
        <taxon>Craniata</taxon>
        <taxon>Vertebrata</taxon>
        <taxon>Euteleostomi</taxon>
        <taxon>Mammalia</taxon>
        <taxon>Eutheria</taxon>
        <taxon>Euarchontoglires</taxon>
        <taxon>Primates</taxon>
        <taxon>Haplorrhini</taxon>
        <taxon>Catarrhini</taxon>
        <taxon>Cercopithecidae</taxon>
        <taxon>Cercopithecinae</taxon>
        <taxon>Theropithecus</taxon>
    </lineage>
</organism>